<reference evidence="4 5" key="1">
    <citation type="journal article" date="2015" name="Plant Cell">
        <title>Oil accumulation by the oleaginous diatom Fistulifera solaris as revealed by the genome and transcriptome.</title>
        <authorList>
            <person name="Tanaka T."/>
            <person name="Maeda Y."/>
            <person name="Veluchamy A."/>
            <person name="Tanaka M."/>
            <person name="Abida H."/>
            <person name="Marechal E."/>
            <person name="Bowler C."/>
            <person name="Muto M."/>
            <person name="Sunaga Y."/>
            <person name="Tanaka M."/>
            <person name="Yoshino T."/>
            <person name="Taniguchi T."/>
            <person name="Fukuda Y."/>
            <person name="Nemoto M."/>
            <person name="Matsumoto M."/>
            <person name="Wong P.S."/>
            <person name="Aburatani S."/>
            <person name="Fujibuchi W."/>
        </authorList>
    </citation>
    <scope>NUCLEOTIDE SEQUENCE [LARGE SCALE GENOMIC DNA]</scope>
    <source>
        <strain evidence="4 5">JPCC DA0580</strain>
    </source>
</reference>
<dbReference type="Proteomes" id="UP000198406">
    <property type="component" value="Unassembled WGS sequence"/>
</dbReference>
<feature type="region of interest" description="Disordered" evidence="2">
    <location>
        <begin position="467"/>
        <end position="507"/>
    </location>
</feature>
<dbReference type="InterPro" id="IPR052423">
    <property type="entry name" value="EMIR"/>
</dbReference>
<dbReference type="Pfam" id="PF00226">
    <property type="entry name" value="DnaJ"/>
    <property type="match status" value="1"/>
</dbReference>
<feature type="compositionally biased region" description="Polar residues" evidence="2">
    <location>
        <begin position="497"/>
        <end position="507"/>
    </location>
</feature>
<dbReference type="OrthoDB" id="10250354at2759"/>
<feature type="coiled-coil region" evidence="1">
    <location>
        <begin position="201"/>
        <end position="242"/>
    </location>
</feature>
<organism evidence="4 5">
    <name type="scientific">Fistulifera solaris</name>
    <name type="common">Oleaginous diatom</name>
    <dbReference type="NCBI Taxonomy" id="1519565"/>
    <lineage>
        <taxon>Eukaryota</taxon>
        <taxon>Sar</taxon>
        <taxon>Stramenopiles</taxon>
        <taxon>Ochrophyta</taxon>
        <taxon>Bacillariophyta</taxon>
        <taxon>Bacillariophyceae</taxon>
        <taxon>Bacillariophycidae</taxon>
        <taxon>Naviculales</taxon>
        <taxon>Naviculaceae</taxon>
        <taxon>Fistulifera</taxon>
    </lineage>
</organism>
<dbReference type="InterPro" id="IPR036869">
    <property type="entry name" value="J_dom_sf"/>
</dbReference>
<dbReference type="InterPro" id="IPR001623">
    <property type="entry name" value="DnaJ_domain"/>
</dbReference>
<dbReference type="SMART" id="SM00271">
    <property type="entry name" value="DnaJ"/>
    <property type="match status" value="1"/>
</dbReference>
<keyword evidence="1" id="KW-0175">Coiled coil</keyword>
<sequence>MSNIFSSIVKKVQTTVESKQEQIRIADEAKKVGKIYDSSEKAWVFYFLDAEFDTLQDEWNKKQKNNGSSVTSSDEKQVKDREYYDLLDVSTNADEVTIRKAYFKTARKCHPDKNPDDPEAHAKFQALGEAYQVLSNPQLRAAYDRDGKSTETSTAAENMPNPQDFFNVMFGSTLVEPYIGELWIASMTSDAMMNPDAGIDFEELEKNADLTEEEKEEIMRQKAKELRENNELQQKLRQVKCAQALRQRISSFDAKADWRIFADEARKEAQNIAQGAYGSMYLITIGFAWQIAAEEFLGQYDKNAWFSGQVASARKNFSGIGSNFQLIGAGLKAATAGSKALHQAEQIQKGQEDDANAQLMMAETIDGSLPAFLNFAWVINKRDIKSTIAKSCYKLFNDAGVPLESRIERAKAVRILGREFQAVGRKHQKTEQHSSDDIKARVAVATMTTMAKAQGQEVTEEDQLNMMKQAKEELSSMHGSSAHGSETSAAVDGDSSAPLNTDETGKL</sequence>
<comment type="caution">
    <text evidence="4">The sequence shown here is derived from an EMBL/GenBank/DDBJ whole genome shotgun (WGS) entry which is preliminary data.</text>
</comment>
<evidence type="ECO:0000256" key="2">
    <source>
        <dbReference type="SAM" id="MobiDB-lite"/>
    </source>
</evidence>
<evidence type="ECO:0000313" key="5">
    <source>
        <dbReference type="Proteomes" id="UP000198406"/>
    </source>
</evidence>
<name>A0A1Z5JGR2_FISSO</name>
<evidence type="ECO:0000259" key="3">
    <source>
        <dbReference type="PROSITE" id="PS50076"/>
    </source>
</evidence>
<dbReference type="PRINTS" id="PR00625">
    <property type="entry name" value="JDOMAIN"/>
</dbReference>
<gene>
    <name evidence="4" type="ORF">FisN_17Hh114</name>
</gene>
<dbReference type="CDD" id="cd06257">
    <property type="entry name" value="DnaJ"/>
    <property type="match status" value="1"/>
</dbReference>
<dbReference type="Pfam" id="PF14308">
    <property type="entry name" value="DnaJ-X"/>
    <property type="match status" value="1"/>
</dbReference>
<evidence type="ECO:0000313" key="4">
    <source>
        <dbReference type="EMBL" id="GAX13184.1"/>
    </source>
</evidence>
<dbReference type="InterPro" id="IPR018253">
    <property type="entry name" value="DnaJ_domain_CS"/>
</dbReference>
<dbReference type="PROSITE" id="PS50076">
    <property type="entry name" value="DNAJ_2"/>
    <property type="match status" value="1"/>
</dbReference>
<dbReference type="AlphaFoldDB" id="A0A1Z5JGR2"/>
<dbReference type="Gene3D" id="1.10.287.110">
    <property type="entry name" value="DnaJ domain"/>
    <property type="match status" value="1"/>
</dbReference>
<dbReference type="InterPro" id="IPR026894">
    <property type="entry name" value="DnaJ_X"/>
</dbReference>
<dbReference type="InParanoid" id="A0A1Z5JGR2"/>
<keyword evidence="5" id="KW-1185">Reference proteome</keyword>
<proteinExistence type="predicted"/>
<dbReference type="PANTHER" id="PTHR44094:SF8">
    <property type="entry name" value="DNAJ HEAT SHOCK N-TERMINAL DOMAIN-CONTAINING PROTEIN-RELATED"/>
    <property type="match status" value="1"/>
</dbReference>
<dbReference type="PROSITE" id="PS00636">
    <property type="entry name" value="DNAJ_1"/>
    <property type="match status" value="1"/>
</dbReference>
<evidence type="ECO:0000256" key="1">
    <source>
        <dbReference type="SAM" id="Coils"/>
    </source>
</evidence>
<dbReference type="PANTHER" id="PTHR44094">
    <property type="entry name" value="DNAJ HEAT SHOCK N-TERMINAL DOMAIN-CONTAINING PROTEIN"/>
    <property type="match status" value="1"/>
</dbReference>
<feature type="compositionally biased region" description="Polar residues" evidence="2">
    <location>
        <begin position="477"/>
        <end position="488"/>
    </location>
</feature>
<dbReference type="EMBL" id="BDSP01000061">
    <property type="protein sequence ID" value="GAX13184.1"/>
    <property type="molecule type" value="Genomic_DNA"/>
</dbReference>
<feature type="domain" description="J" evidence="3">
    <location>
        <begin position="82"/>
        <end position="147"/>
    </location>
</feature>
<dbReference type="SUPFAM" id="SSF46565">
    <property type="entry name" value="Chaperone J-domain"/>
    <property type="match status" value="1"/>
</dbReference>
<protein>
    <recommendedName>
        <fullName evidence="3">J domain-containing protein</fullName>
    </recommendedName>
</protein>
<accession>A0A1Z5JGR2</accession>